<accession>A0A7X4LNZ8</accession>
<dbReference type="CDD" id="cd02603">
    <property type="entry name" value="HAD_sEH-N_like"/>
    <property type="match status" value="1"/>
</dbReference>
<keyword evidence="2" id="KW-1185">Reference proteome</keyword>
<evidence type="ECO:0000313" key="2">
    <source>
        <dbReference type="Proteomes" id="UP000462621"/>
    </source>
</evidence>
<dbReference type="PANTHER" id="PTHR43611:SF3">
    <property type="entry name" value="FLAVIN MONONUCLEOTIDE HYDROLASE 1, CHLOROPLATIC"/>
    <property type="match status" value="1"/>
</dbReference>
<dbReference type="AlphaFoldDB" id="A0A7X4LNZ8"/>
<dbReference type="InterPro" id="IPR006439">
    <property type="entry name" value="HAD-SF_hydro_IA"/>
</dbReference>
<dbReference type="InterPro" id="IPR036412">
    <property type="entry name" value="HAD-like_sf"/>
</dbReference>
<protein>
    <submittedName>
        <fullName evidence="1">HAD-IA family hydrolase</fullName>
    </submittedName>
</protein>
<gene>
    <name evidence="1" type="ORF">F9817_19175</name>
</gene>
<organism evidence="1 2">
    <name type="scientific">Vibrio eleionomae</name>
    <dbReference type="NCBI Taxonomy" id="2653505"/>
    <lineage>
        <taxon>Bacteria</taxon>
        <taxon>Pseudomonadati</taxon>
        <taxon>Pseudomonadota</taxon>
        <taxon>Gammaproteobacteria</taxon>
        <taxon>Vibrionales</taxon>
        <taxon>Vibrionaceae</taxon>
        <taxon>Vibrio</taxon>
    </lineage>
</organism>
<comment type="caution">
    <text evidence="1">The sequence shown here is derived from an EMBL/GenBank/DDBJ whole genome shotgun (WGS) entry which is preliminary data.</text>
</comment>
<dbReference type="GO" id="GO:0016787">
    <property type="term" value="F:hydrolase activity"/>
    <property type="evidence" value="ECO:0007669"/>
    <property type="project" value="UniProtKB-KW"/>
</dbReference>
<reference evidence="1 2" key="1">
    <citation type="submission" date="2019-10" db="EMBL/GenBank/DDBJ databases">
        <title>Vibrio sp. nov. isolated from a shrimp pond.</title>
        <authorList>
            <person name="Gomez-Gil B."/>
            <person name="Enciso-Ibarra J."/>
            <person name="Enciso-Ibarra K."/>
            <person name="Bolan-Mejia C."/>
        </authorList>
    </citation>
    <scope>NUCLEOTIDE SEQUENCE [LARGE SCALE GENOMIC DNA]</scope>
    <source>
        <strain evidence="1 2">CAIM 722</strain>
    </source>
</reference>
<dbReference type="EMBL" id="WEKT01000051">
    <property type="protein sequence ID" value="MZI95300.1"/>
    <property type="molecule type" value="Genomic_DNA"/>
</dbReference>
<dbReference type="PANTHER" id="PTHR43611">
    <property type="entry name" value="ALPHA-D-GLUCOSE 1-PHOSPHATE PHOSPHATASE"/>
    <property type="match status" value="1"/>
</dbReference>
<dbReference type="RefSeq" id="WP_161157779.1">
    <property type="nucleotide sequence ID" value="NZ_WEKT01000051.1"/>
</dbReference>
<evidence type="ECO:0000313" key="1">
    <source>
        <dbReference type="EMBL" id="MZI95300.1"/>
    </source>
</evidence>
<dbReference type="PRINTS" id="PR00413">
    <property type="entry name" value="HADHALOGNASE"/>
</dbReference>
<dbReference type="Gene3D" id="1.10.150.240">
    <property type="entry name" value="Putative phosphatase, domain 2"/>
    <property type="match status" value="1"/>
</dbReference>
<dbReference type="InterPro" id="IPR023214">
    <property type="entry name" value="HAD_sf"/>
</dbReference>
<name>A0A7X4LNZ8_9VIBR</name>
<dbReference type="Pfam" id="PF00702">
    <property type="entry name" value="Hydrolase"/>
    <property type="match status" value="1"/>
</dbReference>
<dbReference type="SUPFAM" id="SSF56784">
    <property type="entry name" value="HAD-like"/>
    <property type="match status" value="1"/>
</dbReference>
<sequence>MTHLRKEHNVADIKHVIFDIGNVMVRWSPVEIARLAFPEHTDPAALREKLFREDFWIALNKGQVTEEKVKQLYQQQSGLSADDAERLFYYVRESLIPLFRSQALLERIKSAGYGVYALTDNVNEIVAYLKDKYDFWSLFDGAIVSAEEGCMKPSEQIYHCLFERYQLKPQECVFLDDMPHNVAGSKACGMDAIQFYSAEQAEIELKQRGLHF</sequence>
<dbReference type="InterPro" id="IPR023198">
    <property type="entry name" value="PGP-like_dom2"/>
</dbReference>
<dbReference type="SFLD" id="SFLDG01129">
    <property type="entry name" value="C1.5:_HAD__Beta-PGM__Phosphata"/>
    <property type="match status" value="1"/>
</dbReference>
<dbReference type="NCBIfam" id="TIGR01509">
    <property type="entry name" value="HAD-SF-IA-v3"/>
    <property type="match status" value="1"/>
</dbReference>
<keyword evidence="1" id="KW-0378">Hydrolase</keyword>
<dbReference type="Proteomes" id="UP000462621">
    <property type="component" value="Unassembled WGS sequence"/>
</dbReference>
<dbReference type="Gene3D" id="3.40.50.1000">
    <property type="entry name" value="HAD superfamily/HAD-like"/>
    <property type="match status" value="1"/>
</dbReference>
<proteinExistence type="predicted"/>
<dbReference type="SFLD" id="SFLDS00003">
    <property type="entry name" value="Haloacid_Dehalogenase"/>
    <property type="match status" value="1"/>
</dbReference>